<dbReference type="Pfam" id="PF00703">
    <property type="entry name" value="Glyco_hydro_2"/>
    <property type="match status" value="1"/>
</dbReference>
<feature type="region of interest" description="Disordered" evidence="4">
    <location>
        <begin position="405"/>
        <end position="424"/>
    </location>
</feature>
<proteinExistence type="inferred from homology"/>
<dbReference type="Pfam" id="PF02837">
    <property type="entry name" value="Glyco_hydro_2_N"/>
    <property type="match status" value="1"/>
</dbReference>
<evidence type="ECO:0000313" key="9">
    <source>
        <dbReference type="Proteomes" id="UP001302806"/>
    </source>
</evidence>
<evidence type="ECO:0000256" key="4">
    <source>
        <dbReference type="SAM" id="MobiDB-lite"/>
    </source>
</evidence>
<keyword evidence="3" id="KW-0326">Glycosidase</keyword>
<evidence type="ECO:0000259" key="7">
    <source>
        <dbReference type="Pfam" id="PF02837"/>
    </source>
</evidence>
<evidence type="ECO:0000259" key="5">
    <source>
        <dbReference type="Pfam" id="PF00703"/>
    </source>
</evidence>
<dbReference type="RefSeq" id="WP_415864533.1">
    <property type="nucleotide sequence ID" value="NZ_CP134537.1"/>
</dbReference>
<gene>
    <name evidence="8" type="ORF">RHP51_10530</name>
</gene>
<evidence type="ECO:0000256" key="3">
    <source>
        <dbReference type="ARBA" id="ARBA00023295"/>
    </source>
</evidence>
<dbReference type="InterPro" id="IPR013783">
    <property type="entry name" value="Ig-like_fold"/>
</dbReference>
<protein>
    <submittedName>
        <fullName evidence="8">Glycoside hydrolase family 2 TIM barrel-domain containing protein</fullName>
    </submittedName>
</protein>
<comment type="similarity">
    <text evidence="1">Belongs to the glycosyl hydrolase 2 family.</text>
</comment>
<dbReference type="Gene3D" id="2.60.40.10">
    <property type="entry name" value="Immunoglobulins"/>
    <property type="match status" value="1"/>
</dbReference>
<evidence type="ECO:0000256" key="1">
    <source>
        <dbReference type="ARBA" id="ARBA00007401"/>
    </source>
</evidence>
<keyword evidence="2 8" id="KW-0378">Hydrolase</keyword>
<evidence type="ECO:0000259" key="6">
    <source>
        <dbReference type="Pfam" id="PF02836"/>
    </source>
</evidence>
<dbReference type="EMBL" id="CP134537">
    <property type="protein sequence ID" value="WNH07645.1"/>
    <property type="molecule type" value="Genomic_DNA"/>
</dbReference>
<dbReference type="InterPro" id="IPR051913">
    <property type="entry name" value="GH2_Domain-Containing"/>
</dbReference>
<dbReference type="GO" id="GO:0016787">
    <property type="term" value="F:hydrolase activity"/>
    <property type="evidence" value="ECO:0007669"/>
    <property type="project" value="UniProtKB-KW"/>
</dbReference>
<feature type="domain" description="Glycosyl hydrolases family 2 sugar binding" evidence="7">
    <location>
        <begin position="36"/>
        <end position="180"/>
    </location>
</feature>
<dbReference type="InterPro" id="IPR017853">
    <property type="entry name" value="GH"/>
</dbReference>
<feature type="domain" description="Glycoside hydrolase family 2 immunoglobulin-like beta-sandwich" evidence="5">
    <location>
        <begin position="191"/>
        <end position="294"/>
    </location>
</feature>
<dbReference type="InterPro" id="IPR006103">
    <property type="entry name" value="Glyco_hydro_2_cat"/>
</dbReference>
<evidence type="ECO:0000313" key="8">
    <source>
        <dbReference type="EMBL" id="WNH07645.1"/>
    </source>
</evidence>
<dbReference type="SUPFAM" id="SSF49785">
    <property type="entry name" value="Galactose-binding domain-like"/>
    <property type="match status" value="1"/>
</dbReference>
<dbReference type="Gene3D" id="3.20.20.80">
    <property type="entry name" value="Glycosidases"/>
    <property type="match status" value="1"/>
</dbReference>
<dbReference type="InterPro" id="IPR006102">
    <property type="entry name" value="Ig-like_GH2"/>
</dbReference>
<dbReference type="InterPro" id="IPR008979">
    <property type="entry name" value="Galactose-bd-like_sf"/>
</dbReference>
<name>A0ABY9XP19_9FLAO</name>
<accession>A0ABY9XP19</accession>
<evidence type="ECO:0000256" key="2">
    <source>
        <dbReference type="ARBA" id="ARBA00022801"/>
    </source>
</evidence>
<dbReference type="SUPFAM" id="SSF51445">
    <property type="entry name" value="(Trans)glycosidases"/>
    <property type="match status" value="1"/>
</dbReference>
<dbReference type="PANTHER" id="PTHR42732:SF1">
    <property type="entry name" value="BETA-MANNOSIDASE"/>
    <property type="match status" value="1"/>
</dbReference>
<dbReference type="Proteomes" id="UP001302806">
    <property type="component" value="Chromosome"/>
</dbReference>
<dbReference type="InterPro" id="IPR006104">
    <property type="entry name" value="Glyco_hydro_2_N"/>
</dbReference>
<feature type="domain" description="Glycoside hydrolase family 2 catalytic" evidence="6">
    <location>
        <begin position="304"/>
        <end position="375"/>
    </location>
</feature>
<dbReference type="PANTHER" id="PTHR42732">
    <property type="entry name" value="BETA-GALACTOSIDASE"/>
    <property type="match status" value="1"/>
</dbReference>
<organism evidence="8 9">
    <name type="scientific">Thalassobellus suaedae</name>
    <dbReference type="NCBI Taxonomy" id="3074124"/>
    <lineage>
        <taxon>Bacteria</taxon>
        <taxon>Pseudomonadati</taxon>
        <taxon>Bacteroidota</taxon>
        <taxon>Flavobacteriia</taxon>
        <taxon>Flavobacteriales</taxon>
        <taxon>Flavobacteriaceae</taxon>
        <taxon>Thalassobellus</taxon>
    </lineage>
</organism>
<reference evidence="8 9" key="1">
    <citation type="submission" date="2023-09" db="EMBL/GenBank/DDBJ databases">
        <title>Thalassobella suaedae gen. nov., sp. nov., a marine bacterium of the family Flavobacteriaceae isolated from a halophyte Suaeda japonica.</title>
        <authorList>
            <person name="Lee S.Y."/>
            <person name="Hwang C.Y."/>
        </authorList>
    </citation>
    <scope>NUCLEOTIDE SEQUENCE [LARGE SCALE GENOMIC DNA]</scope>
    <source>
        <strain evidence="8 9">HL-DH14</strain>
    </source>
</reference>
<dbReference type="Gene3D" id="2.60.120.260">
    <property type="entry name" value="Galactose-binding domain-like"/>
    <property type="match status" value="1"/>
</dbReference>
<dbReference type="Pfam" id="PF02836">
    <property type="entry name" value="Glyco_hydro_2_C"/>
    <property type="match status" value="1"/>
</dbReference>
<sequence length="424" mass="47824">MNKKIKLMNKVFLVILLVVTGINLFAQDFGRRKNINDDWSFNLGDVQYGGREKMDCSEWATVDLPHDWTVKQNASSELSSCTGYLPGGIAWYRKNIEVPNTEQGNKVYIYFEGVYNNSEVFINGKWVGKRPNGYISFIYDLTPYIKWGESNSIAVRVDHSDDADSRWYTGSGIYRDVYLVYANPIHINLWGVAYQAEIENNSAIITVNTTIKNTTEESNLKIKHELYDVAGQRVASSSKDGSAVAKGVTQFNQTLKLKSPELWSINSPYLYTLKTLVYKGSELVDENSIHAGFRKIEFDPNTGFSLNDVNTKLKGVCLHHDAGVLGAAATKSVWRTRLKTLKTLGVNAIRTSHNPQAPYMYELCDELGFVMMDEAFDEWEYPKKNGLKDGIVENQVIRELRNTSGNGASATYETKSCATENTRR</sequence>
<dbReference type="InterPro" id="IPR036156">
    <property type="entry name" value="Beta-gal/glucu_dom_sf"/>
</dbReference>
<dbReference type="SUPFAM" id="SSF49303">
    <property type="entry name" value="beta-Galactosidase/glucuronidase domain"/>
    <property type="match status" value="1"/>
</dbReference>